<organism evidence="9 10">
    <name type="scientific">Candidatus Egerieisoma faecipullorum</name>
    <dbReference type="NCBI Taxonomy" id="2840963"/>
    <lineage>
        <taxon>Bacteria</taxon>
        <taxon>Bacillati</taxon>
        <taxon>Bacillota</taxon>
        <taxon>Clostridia</taxon>
        <taxon>Eubacteriales</taxon>
        <taxon>Clostridiaceae</taxon>
        <taxon>Clostridiaceae incertae sedis</taxon>
        <taxon>Candidatus Egerieisoma</taxon>
    </lineage>
</organism>
<evidence type="ECO:0000259" key="8">
    <source>
        <dbReference type="PROSITE" id="PS50928"/>
    </source>
</evidence>
<dbReference type="Pfam" id="PF00528">
    <property type="entry name" value="BPD_transp_1"/>
    <property type="match status" value="1"/>
</dbReference>
<evidence type="ECO:0000256" key="4">
    <source>
        <dbReference type="ARBA" id="ARBA00022692"/>
    </source>
</evidence>
<dbReference type="EMBL" id="DVMM01000082">
    <property type="protein sequence ID" value="HIU29456.1"/>
    <property type="molecule type" value="Genomic_DNA"/>
</dbReference>
<dbReference type="Proteomes" id="UP000824089">
    <property type="component" value="Unassembled WGS sequence"/>
</dbReference>
<reference evidence="9" key="1">
    <citation type="submission" date="2020-10" db="EMBL/GenBank/DDBJ databases">
        <authorList>
            <person name="Gilroy R."/>
        </authorList>
    </citation>
    <scope>NUCLEOTIDE SEQUENCE</scope>
    <source>
        <strain evidence="9">CHK195-4489</strain>
    </source>
</reference>
<gene>
    <name evidence="9" type="ORF">IAD50_04065</name>
</gene>
<dbReference type="InterPro" id="IPR035906">
    <property type="entry name" value="MetI-like_sf"/>
</dbReference>
<sequence length="293" mass="33148">MAKKPVKVKKQLAHKRTLGSVISFERRRTLEGWCFSAPWLIGFIIFTLIPLVLSVRISFYITQLTDLYGFEGQSTWVGFENYMDIIQDPSVGEAMVNSFLNALWQVPIIVFFALFVAVLLKQKFPGRVYFRVIFFIPVILAGVIMSYLFNDGVGSISVFGSIVGSASGGFFGNLTQYIGNIMWSSSVEILIFLAALQSVPDILYEVVEIDGATAWESFWHVTLPYISPFVILNCVYALVDSFVKYDNPIMSMMQSMTEAGTKYGMASALSWMYMLITLVTILIFILLTRRWLR</sequence>
<comment type="subcellular location">
    <subcellularLocation>
        <location evidence="1 7">Cell membrane</location>
        <topology evidence="1 7">Multi-pass membrane protein</topology>
    </subcellularLocation>
</comment>
<feature type="transmembrane region" description="Helical" evidence="7">
    <location>
        <begin position="219"/>
        <end position="243"/>
    </location>
</feature>
<dbReference type="PANTHER" id="PTHR43227:SF3">
    <property type="entry name" value="BINDING-PROTEIN-DEPENDENT TRANSPORT SYSTEMS INNER MEMBRANE COMPONENT"/>
    <property type="match status" value="1"/>
</dbReference>
<dbReference type="InterPro" id="IPR000515">
    <property type="entry name" value="MetI-like"/>
</dbReference>
<feature type="transmembrane region" description="Helical" evidence="7">
    <location>
        <begin position="102"/>
        <end position="120"/>
    </location>
</feature>
<evidence type="ECO:0000256" key="1">
    <source>
        <dbReference type="ARBA" id="ARBA00004651"/>
    </source>
</evidence>
<evidence type="ECO:0000256" key="6">
    <source>
        <dbReference type="ARBA" id="ARBA00023136"/>
    </source>
</evidence>
<feature type="transmembrane region" description="Helical" evidence="7">
    <location>
        <begin position="181"/>
        <end position="199"/>
    </location>
</feature>
<keyword evidence="3" id="KW-1003">Cell membrane</keyword>
<evidence type="ECO:0000256" key="3">
    <source>
        <dbReference type="ARBA" id="ARBA00022475"/>
    </source>
</evidence>
<dbReference type="PANTHER" id="PTHR43227">
    <property type="entry name" value="BLL4140 PROTEIN"/>
    <property type="match status" value="1"/>
</dbReference>
<comment type="similarity">
    <text evidence="7">Belongs to the binding-protein-dependent transport system permease family.</text>
</comment>
<dbReference type="CDD" id="cd06261">
    <property type="entry name" value="TM_PBP2"/>
    <property type="match status" value="1"/>
</dbReference>
<evidence type="ECO:0000313" key="10">
    <source>
        <dbReference type="Proteomes" id="UP000824089"/>
    </source>
</evidence>
<evidence type="ECO:0000313" key="9">
    <source>
        <dbReference type="EMBL" id="HIU29456.1"/>
    </source>
</evidence>
<evidence type="ECO:0000256" key="5">
    <source>
        <dbReference type="ARBA" id="ARBA00022989"/>
    </source>
</evidence>
<evidence type="ECO:0000256" key="7">
    <source>
        <dbReference type="RuleBase" id="RU363032"/>
    </source>
</evidence>
<dbReference type="PROSITE" id="PS50928">
    <property type="entry name" value="ABC_TM1"/>
    <property type="match status" value="1"/>
</dbReference>
<reference evidence="9" key="2">
    <citation type="journal article" date="2021" name="PeerJ">
        <title>Extensive microbial diversity within the chicken gut microbiome revealed by metagenomics and culture.</title>
        <authorList>
            <person name="Gilroy R."/>
            <person name="Ravi A."/>
            <person name="Getino M."/>
            <person name="Pursley I."/>
            <person name="Horton D.L."/>
            <person name="Alikhan N.F."/>
            <person name="Baker D."/>
            <person name="Gharbi K."/>
            <person name="Hall N."/>
            <person name="Watson M."/>
            <person name="Adriaenssens E.M."/>
            <person name="Foster-Nyarko E."/>
            <person name="Jarju S."/>
            <person name="Secka A."/>
            <person name="Antonio M."/>
            <person name="Oren A."/>
            <person name="Chaudhuri R.R."/>
            <person name="La Ragione R."/>
            <person name="Hildebrand F."/>
            <person name="Pallen M.J."/>
        </authorList>
    </citation>
    <scope>NUCLEOTIDE SEQUENCE</scope>
    <source>
        <strain evidence="9">CHK195-4489</strain>
    </source>
</reference>
<comment type="caution">
    <text evidence="9">The sequence shown here is derived from an EMBL/GenBank/DDBJ whole genome shotgun (WGS) entry which is preliminary data.</text>
</comment>
<keyword evidence="5 7" id="KW-1133">Transmembrane helix</keyword>
<feature type="domain" description="ABC transmembrane type-1" evidence="8">
    <location>
        <begin position="95"/>
        <end position="284"/>
    </location>
</feature>
<keyword evidence="6 7" id="KW-0472">Membrane</keyword>
<dbReference type="GO" id="GO:0005886">
    <property type="term" value="C:plasma membrane"/>
    <property type="evidence" value="ECO:0007669"/>
    <property type="project" value="UniProtKB-SubCell"/>
</dbReference>
<dbReference type="AlphaFoldDB" id="A0A9D1I798"/>
<proteinExistence type="inferred from homology"/>
<dbReference type="Gene3D" id="1.10.3720.10">
    <property type="entry name" value="MetI-like"/>
    <property type="match status" value="1"/>
</dbReference>
<evidence type="ECO:0000256" key="2">
    <source>
        <dbReference type="ARBA" id="ARBA00022448"/>
    </source>
</evidence>
<accession>A0A9D1I798</accession>
<keyword evidence="4 7" id="KW-0812">Transmembrane</keyword>
<dbReference type="InterPro" id="IPR050809">
    <property type="entry name" value="UgpAE/MalFG_permease"/>
</dbReference>
<feature type="transmembrane region" description="Helical" evidence="7">
    <location>
        <begin position="263"/>
        <end position="287"/>
    </location>
</feature>
<name>A0A9D1I798_9CLOT</name>
<dbReference type="GO" id="GO:0055085">
    <property type="term" value="P:transmembrane transport"/>
    <property type="evidence" value="ECO:0007669"/>
    <property type="project" value="InterPro"/>
</dbReference>
<feature type="transmembrane region" description="Helical" evidence="7">
    <location>
        <begin position="37"/>
        <end position="61"/>
    </location>
</feature>
<dbReference type="SUPFAM" id="SSF161098">
    <property type="entry name" value="MetI-like"/>
    <property type="match status" value="1"/>
</dbReference>
<feature type="transmembrane region" description="Helical" evidence="7">
    <location>
        <begin position="132"/>
        <end position="149"/>
    </location>
</feature>
<protein>
    <submittedName>
        <fullName evidence="9">Sugar ABC transporter permease</fullName>
    </submittedName>
</protein>
<keyword evidence="2 7" id="KW-0813">Transport</keyword>